<protein>
    <submittedName>
        <fullName evidence="1">Uncharacterized protein</fullName>
    </submittedName>
</protein>
<reference evidence="1" key="1">
    <citation type="journal article" date="2012" name="Nat. Biotechnol.">
        <title>Reference genome sequence of the model plant Setaria.</title>
        <authorList>
            <person name="Bennetzen J.L."/>
            <person name="Schmutz J."/>
            <person name="Wang H."/>
            <person name="Percifield R."/>
            <person name="Hawkins J."/>
            <person name="Pontaroli A.C."/>
            <person name="Estep M."/>
            <person name="Feng L."/>
            <person name="Vaughn J.N."/>
            <person name="Grimwood J."/>
            <person name="Jenkins J."/>
            <person name="Barry K."/>
            <person name="Lindquist E."/>
            <person name="Hellsten U."/>
            <person name="Deshpande S."/>
            <person name="Wang X."/>
            <person name="Wu X."/>
            <person name="Mitros T."/>
            <person name="Triplett J."/>
            <person name="Yang X."/>
            <person name="Ye C.Y."/>
            <person name="Mauro-Herrera M."/>
            <person name="Wang L."/>
            <person name="Li P."/>
            <person name="Sharma M."/>
            <person name="Sharma R."/>
            <person name="Ronald P.C."/>
            <person name="Panaud O."/>
            <person name="Kellogg E.A."/>
            <person name="Brutnell T.P."/>
            <person name="Doust A.N."/>
            <person name="Tuskan G.A."/>
            <person name="Rokhsar D."/>
            <person name="Devos K.M."/>
        </authorList>
    </citation>
    <scope>NUCLEOTIDE SEQUENCE [LARGE SCALE GENOMIC DNA]</scope>
    <source>
        <strain evidence="1">Yugu1</strain>
    </source>
</reference>
<proteinExistence type="predicted"/>
<name>A0A368SE74_SETIT</name>
<dbReference type="EMBL" id="CM003536">
    <property type="protein sequence ID" value="RCV40663.1"/>
    <property type="molecule type" value="Genomic_DNA"/>
</dbReference>
<accession>A0A368SE74</accession>
<dbReference type="AlphaFoldDB" id="A0A368SE74"/>
<sequence length="105" mass="11157">MASRILHARAGASVAARSVRAHGRPILTPSTAYPTLMADAGSCAGTIPAIQGLRHYGTPSNHQNVAELNEALGKVERRLDALEGKCDVGHKPSMKVTIKMLEAWT</sequence>
<gene>
    <name evidence="1" type="ORF">SETIT_9G073400v2</name>
</gene>
<organism evidence="1">
    <name type="scientific">Setaria italica</name>
    <name type="common">Foxtail millet</name>
    <name type="synonym">Panicum italicum</name>
    <dbReference type="NCBI Taxonomy" id="4555"/>
    <lineage>
        <taxon>Eukaryota</taxon>
        <taxon>Viridiplantae</taxon>
        <taxon>Streptophyta</taxon>
        <taxon>Embryophyta</taxon>
        <taxon>Tracheophyta</taxon>
        <taxon>Spermatophyta</taxon>
        <taxon>Magnoliopsida</taxon>
        <taxon>Liliopsida</taxon>
        <taxon>Poales</taxon>
        <taxon>Poaceae</taxon>
        <taxon>PACMAD clade</taxon>
        <taxon>Panicoideae</taxon>
        <taxon>Panicodae</taxon>
        <taxon>Paniceae</taxon>
        <taxon>Cenchrinae</taxon>
        <taxon>Setaria</taxon>
    </lineage>
</organism>
<evidence type="ECO:0000313" key="1">
    <source>
        <dbReference type="EMBL" id="RCV40663.1"/>
    </source>
</evidence>
<dbReference type="OrthoDB" id="10529229at2759"/>
<reference evidence="1" key="2">
    <citation type="submission" date="2015-07" db="EMBL/GenBank/DDBJ databases">
        <authorList>
            <person name="Noorani M."/>
        </authorList>
    </citation>
    <scope>NUCLEOTIDE SEQUENCE</scope>
    <source>
        <strain evidence="1">Yugu1</strain>
    </source>
</reference>
<dbReference type="KEGG" id="sita:101763641"/>